<dbReference type="GeneID" id="14868412"/>
<keyword evidence="2" id="KW-1185">Reference proteome</keyword>
<dbReference type="EMBL" id="GL883024">
    <property type="protein sequence ID" value="EGG16324.1"/>
    <property type="molecule type" value="Genomic_DNA"/>
</dbReference>
<dbReference type="AlphaFoldDB" id="F4Q7E2"/>
<dbReference type="Gene3D" id="3.40.50.300">
    <property type="entry name" value="P-loop containing nucleotide triphosphate hydrolases"/>
    <property type="match status" value="1"/>
</dbReference>
<dbReference type="RefSeq" id="XP_004354708.1">
    <property type="nucleotide sequence ID" value="XM_004354656.1"/>
</dbReference>
<dbReference type="OrthoDB" id="2377646at2759"/>
<dbReference type="SUPFAM" id="SSF52540">
    <property type="entry name" value="P-loop containing nucleoside triphosphate hydrolases"/>
    <property type="match status" value="1"/>
</dbReference>
<dbReference type="STRING" id="1054147.F4Q7E2"/>
<dbReference type="InterPro" id="IPR027417">
    <property type="entry name" value="P-loop_NTPase"/>
</dbReference>
<organism evidence="1 2">
    <name type="scientific">Cavenderia fasciculata</name>
    <name type="common">Slime mold</name>
    <name type="synonym">Dictyostelium fasciculatum</name>
    <dbReference type="NCBI Taxonomy" id="261658"/>
    <lineage>
        <taxon>Eukaryota</taxon>
        <taxon>Amoebozoa</taxon>
        <taxon>Evosea</taxon>
        <taxon>Eumycetozoa</taxon>
        <taxon>Dictyostelia</taxon>
        <taxon>Acytosteliales</taxon>
        <taxon>Cavenderiaceae</taxon>
        <taxon>Cavenderia</taxon>
    </lineage>
</organism>
<accession>F4Q7E2</accession>
<proteinExistence type="predicted"/>
<name>F4Q7E2_CACFS</name>
<sequence length="475" mass="54596">MTFVLTRDTTPSQLVRFLNLIDGDNDLGRAQRLFDLANPQKQNKDTFYFSTFNGIHSSSNGLSIHDPMVSLRTERVNEIVTLLREKHCIYIRSPPFTGKTSLLQLVGNSLKGQGNVVTLSFLELREDMDFNQYWRDNSGKTFKEWSLATTPTYILLDELQIIFNREKSPGQFWQLVNSITTTNVNPNFYCLFVGAYGEKNTTLSDISIPSTFPLTRGIETMGYSKEEFKEIITKCNSVYQKNGGFTISKSIRKIIWKSTSGHPGLVTIYHRNIYNKFKSPTPDEQIISHILSHAFINAITLCRAFAGIDRLDETQPACRSLPTEVYCCNVGEYFGIDTNLDFYVNDTRQWGIELLVEGNKFSMQRCNTTHKDIPLKKKVVLDFRTEGGKKLQDQTFEELSNLWIVYYNLISKSATIWKSLTEKIDKLWTIKLNFINKTRRCLNFEYFILDSTKCDISQRSRVKIGKMMVPSIGTN</sequence>
<dbReference type="KEGG" id="dfa:DFA_09354"/>
<evidence type="ECO:0000313" key="1">
    <source>
        <dbReference type="EMBL" id="EGG16324.1"/>
    </source>
</evidence>
<gene>
    <name evidence="1" type="ORF">DFA_09354</name>
</gene>
<protein>
    <submittedName>
        <fullName evidence="1">Uncharacterized protein</fullName>
    </submittedName>
</protein>
<evidence type="ECO:0000313" key="2">
    <source>
        <dbReference type="Proteomes" id="UP000007797"/>
    </source>
</evidence>
<reference evidence="2" key="1">
    <citation type="journal article" date="2011" name="Genome Res.">
        <title>Phylogeny-wide analysis of social amoeba genomes highlights ancient origins for complex intercellular communication.</title>
        <authorList>
            <person name="Heidel A.J."/>
            <person name="Lawal H.M."/>
            <person name="Felder M."/>
            <person name="Schilde C."/>
            <person name="Helps N.R."/>
            <person name="Tunggal B."/>
            <person name="Rivero F."/>
            <person name="John U."/>
            <person name="Schleicher M."/>
            <person name="Eichinger L."/>
            <person name="Platzer M."/>
            <person name="Noegel A.A."/>
            <person name="Schaap P."/>
            <person name="Gloeckner G."/>
        </authorList>
    </citation>
    <scope>NUCLEOTIDE SEQUENCE [LARGE SCALE GENOMIC DNA]</scope>
    <source>
        <strain evidence="2">SH3</strain>
    </source>
</reference>
<dbReference type="Proteomes" id="UP000007797">
    <property type="component" value="Unassembled WGS sequence"/>
</dbReference>